<dbReference type="AlphaFoldDB" id="A0A1S6IWM6"/>
<proteinExistence type="predicted"/>
<evidence type="ECO:0000313" key="2">
    <source>
        <dbReference type="Proteomes" id="UP000189464"/>
    </source>
</evidence>
<keyword evidence="2" id="KW-1185">Reference proteome</keyword>
<organism evidence="1 2">
    <name type="scientific">Desulforamulus ferrireducens</name>
    <dbReference type="NCBI Taxonomy" id="1833852"/>
    <lineage>
        <taxon>Bacteria</taxon>
        <taxon>Bacillati</taxon>
        <taxon>Bacillota</taxon>
        <taxon>Clostridia</taxon>
        <taxon>Eubacteriales</taxon>
        <taxon>Peptococcaceae</taxon>
        <taxon>Desulforamulus</taxon>
    </lineage>
</organism>
<protein>
    <submittedName>
        <fullName evidence="1">Uncharacterized protein</fullName>
    </submittedName>
</protein>
<gene>
    <name evidence="1" type="ORF">B0537_08825</name>
</gene>
<dbReference type="Proteomes" id="UP000189464">
    <property type="component" value="Chromosome"/>
</dbReference>
<accession>A0A1S6IWM6</accession>
<name>A0A1S6IWM6_9FIRM</name>
<sequence length="80" mass="8589">MAVRPLVPLTSLTEGGVGGADGGSWTQKQLPQSLRASPLTEGAQINSFPWECLQVPGIIQKADSRWLRANGQKSKCRITV</sequence>
<reference evidence="1 2" key="1">
    <citation type="journal article" date="2016" name="Int. J. Syst. Evol. Microbiol.">
        <title>Desulfotomaculum ferrireducens sp. nov., a moderately thermophilic sulfate-reducing and dissimilatory Fe(III)-reducing bacterium isolated from compost.</title>
        <authorList>
            <person name="Yang G."/>
            <person name="Guo J."/>
            <person name="Zhuang L."/>
            <person name="Yuan Y."/>
            <person name="Zhou S."/>
        </authorList>
    </citation>
    <scope>NUCLEOTIDE SEQUENCE [LARGE SCALE GENOMIC DNA]</scope>
    <source>
        <strain evidence="1 2">GSS09</strain>
    </source>
</reference>
<evidence type="ECO:0000313" key="1">
    <source>
        <dbReference type="EMBL" id="AQS59173.1"/>
    </source>
</evidence>
<dbReference type="STRING" id="1833852.B0537_08825"/>
<dbReference type="EMBL" id="CP019698">
    <property type="protein sequence ID" value="AQS59173.1"/>
    <property type="molecule type" value="Genomic_DNA"/>
</dbReference>
<dbReference type="KEGG" id="dfg:B0537_08825"/>